<protein>
    <submittedName>
        <fullName evidence="2">Uncharacterized protein</fullName>
    </submittedName>
</protein>
<keyword evidence="1" id="KW-0175">Coiled coil</keyword>
<organism evidence="2 4">
    <name type="scientific">Rubrobacter radiotolerans</name>
    <name type="common">Arthrobacter radiotolerans</name>
    <dbReference type="NCBI Taxonomy" id="42256"/>
    <lineage>
        <taxon>Bacteria</taxon>
        <taxon>Bacillati</taxon>
        <taxon>Actinomycetota</taxon>
        <taxon>Rubrobacteria</taxon>
        <taxon>Rubrobacterales</taxon>
        <taxon>Rubrobacteraceae</taxon>
        <taxon>Rubrobacter</taxon>
    </lineage>
</organism>
<dbReference type="Proteomes" id="UP001281130">
    <property type="component" value="Unassembled WGS sequence"/>
</dbReference>
<dbReference type="HOGENOM" id="CLU_1308288_0_0_11"/>
<evidence type="ECO:0000313" key="3">
    <source>
        <dbReference type="EMBL" id="MDX5894969.1"/>
    </source>
</evidence>
<reference evidence="3" key="2">
    <citation type="submission" date="2023-11" db="EMBL/GenBank/DDBJ databases">
        <title>MicrobeMod: A computational toolkit for identifying prokaryotic methylation and restriction-modification with nanopore sequencing.</title>
        <authorList>
            <person name="Crits-Christoph A."/>
            <person name="Kang S.C."/>
            <person name="Lee H."/>
            <person name="Ostrov N."/>
        </authorList>
    </citation>
    <scope>NUCLEOTIDE SEQUENCE</scope>
    <source>
        <strain evidence="3">ATCC 51242</strain>
    </source>
</reference>
<sequence length="212" mass="25266">MAEKIGVLRINVERAGVVADVRRYLDVVERAYNGFYVFELFSDTLESEFRNYRRYRYLPEEIYGIPPTLLGTFQREYASSDLYRYVLPKDRIYITSVSIQSPGFWEFLGALNPLEVIRKSLMDHHERRQDRDFREELERERLQLENERTYLENERLKTAVYRERIGLLREAGVPEDQVRTMVNDLVYEPIKELESIVDTGQIQAAEIRELNE</sequence>
<dbReference type="AlphaFoldDB" id="A0A023X6B1"/>
<dbReference type="EMBL" id="JAWXXX010000001">
    <property type="protein sequence ID" value="MDX5894969.1"/>
    <property type="molecule type" value="Genomic_DNA"/>
</dbReference>
<proteinExistence type="predicted"/>
<evidence type="ECO:0000313" key="2">
    <source>
        <dbReference type="EMBL" id="AHY47564.1"/>
    </source>
</evidence>
<dbReference type="KEGG" id="rrd:RradSPS_2281"/>
<dbReference type="OrthoDB" id="1494565at2"/>
<name>A0A023X6B1_RUBRA</name>
<accession>A0A023X6B1</accession>
<dbReference type="RefSeq" id="WP_143534023.1">
    <property type="nucleotide sequence ID" value="NZ_CP007514.1"/>
</dbReference>
<dbReference type="Proteomes" id="UP000025229">
    <property type="component" value="Chromosome"/>
</dbReference>
<gene>
    <name evidence="2" type="ORF">RradSPS_2281</name>
    <name evidence="3" type="ORF">SIL72_13155</name>
</gene>
<dbReference type="EMBL" id="CP007514">
    <property type="protein sequence ID" value="AHY47564.1"/>
    <property type="molecule type" value="Genomic_DNA"/>
</dbReference>
<evidence type="ECO:0000256" key="1">
    <source>
        <dbReference type="SAM" id="Coils"/>
    </source>
</evidence>
<evidence type="ECO:0000313" key="4">
    <source>
        <dbReference type="Proteomes" id="UP000025229"/>
    </source>
</evidence>
<reference evidence="2 4" key="1">
    <citation type="submission" date="2014-03" db="EMBL/GenBank/DDBJ databases">
        <title>Complete genome sequence of the Radio-Resistant Rubrobacter radiotolerans RSPS-4.</title>
        <authorList>
            <person name="Egas C.C."/>
            <person name="Barroso C.C."/>
            <person name="Froufe H.J.C."/>
            <person name="Pacheco J.J."/>
            <person name="Albuquerque L.L."/>
            <person name="da Costa M.M.S."/>
        </authorList>
    </citation>
    <scope>NUCLEOTIDE SEQUENCE [LARGE SCALE GENOMIC DNA]</scope>
    <source>
        <strain evidence="2 4">RSPS-4</strain>
    </source>
</reference>
<keyword evidence="4" id="KW-1185">Reference proteome</keyword>
<dbReference type="STRING" id="42256.RradSPS_2281"/>
<feature type="coiled-coil region" evidence="1">
    <location>
        <begin position="127"/>
        <end position="159"/>
    </location>
</feature>